<keyword evidence="3" id="KW-1185">Reference proteome</keyword>
<gene>
    <name evidence="2" type="ORF">CLV54_2356</name>
</gene>
<comment type="caution">
    <text evidence="2">The sequence shown here is derived from an EMBL/GenBank/DDBJ whole genome shotgun (WGS) entry which is preliminary data.</text>
</comment>
<evidence type="ECO:0000313" key="2">
    <source>
        <dbReference type="EMBL" id="PJJ61411.1"/>
    </source>
</evidence>
<dbReference type="AlphaFoldDB" id="A0A2M9BU16"/>
<feature type="compositionally biased region" description="Basic and acidic residues" evidence="1">
    <location>
        <begin position="20"/>
        <end position="41"/>
    </location>
</feature>
<dbReference type="Proteomes" id="UP000230161">
    <property type="component" value="Unassembled WGS sequence"/>
</dbReference>
<name>A0A2M9BU16_9MICO</name>
<feature type="region of interest" description="Disordered" evidence="1">
    <location>
        <begin position="1"/>
        <end position="45"/>
    </location>
</feature>
<evidence type="ECO:0000256" key="1">
    <source>
        <dbReference type="SAM" id="MobiDB-lite"/>
    </source>
</evidence>
<dbReference type="RefSeq" id="WP_170061988.1">
    <property type="nucleotide sequence ID" value="NZ_PGFB01000004.1"/>
</dbReference>
<sequence>MNAEQSASGDALSRGWSRRSTAESETRLATPEEREALRRLTADPSAPLGRLDAIQVFATSR</sequence>
<organism evidence="2 3">
    <name type="scientific">Compostimonas suwonensis</name>
    <dbReference type="NCBI Taxonomy" id="1048394"/>
    <lineage>
        <taxon>Bacteria</taxon>
        <taxon>Bacillati</taxon>
        <taxon>Actinomycetota</taxon>
        <taxon>Actinomycetes</taxon>
        <taxon>Micrococcales</taxon>
        <taxon>Microbacteriaceae</taxon>
        <taxon>Compostimonas</taxon>
    </lineage>
</organism>
<accession>A0A2M9BU16</accession>
<protein>
    <submittedName>
        <fullName evidence="2">Uncharacterized protein</fullName>
    </submittedName>
</protein>
<dbReference type="EMBL" id="PGFB01000004">
    <property type="protein sequence ID" value="PJJ61411.1"/>
    <property type="molecule type" value="Genomic_DNA"/>
</dbReference>
<proteinExistence type="predicted"/>
<reference evidence="2 3" key="1">
    <citation type="submission" date="2017-11" db="EMBL/GenBank/DDBJ databases">
        <title>Genomic Encyclopedia of Archaeal and Bacterial Type Strains, Phase II (KMG-II): From Individual Species to Whole Genera.</title>
        <authorList>
            <person name="Goeker M."/>
        </authorList>
    </citation>
    <scope>NUCLEOTIDE SEQUENCE [LARGE SCALE GENOMIC DNA]</scope>
    <source>
        <strain evidence="2 3">DSM 25625</strain>
    </source>
</reference>
<evidence type="ECO:0000313" key="3">
    <source>
        <dbReference type="Proteomes" id="UP000230161"/>
    </source>
</evidence>